<dbReference type="InterPro" id="IPR006157">
    <property type="entry name" value="FolB_dom"/>
</dbReference>
<protein>
    <recommendedName>
        <fullName evidence="6">7,8-dihydroneopterin aldolase</fullName>
        <ecNumber evidence="6">4.1.2.25</ecNumber>
    </recommendedName>
</protein>
<feature type="domain" description="Dihydroneopterin aldolase/epimerase" evidence="7">
    <location>
        <begin position="4"/>
        <end position="117"/>
    </location>
</feature>
<dbReference type="EMBL" id="PPTO01000029">
    <property type="protein sequence ID" value="RDB54541.1"/>
    <property type="molecule type" value="Genomic_DNA"/>
</dbReference>
<evidence type="ECO:0000256" key="2">
    <source>
        <dbReference type="ARBA" id="ARBA00005013"/>
    </source>
</evidence>
<dbReference type="Gene3D" id="3.30.1130.10">
    <property type="match status" value="1"/>
</dbReference>
<comment type="similarity">
    <text evidence="3 6">Belongs to the DHNA family.</text>
</comment>
<dbReference type="EC" id="4.1.2.25" evidence="6"/>
<dbReference type="NCBIfam" id="TIGR00525">
    <property type="entry name" value="folB"/>
    <property type="match status" value="1"/>
</dbReference>
<comment type="pathway">
    <text evidence="2 6">Cofactor biosynthesis; tetrahydrofolate biosynthesis; 2-amino-4-hydroxy-6-hydroxymethyl-7,8-dihydropteridine diphosphate from 7,8-dihydroneopterin triphosphate: step 3/4.</text>
</comment>
<dbReference type="RefSeq" id="WP_114616429.1">
    <property type="nucleotide sequence ID" value="NZ_PPTO01000029.1"/>
</dbReference>
<dbReference type="Proteomes" id="UP000253975">
    <property type="component" value="Unassembled WGS sequence"/>
</dbReference>
<dbReference type="GO" id="GO:0004150">
    <property type="term" value="F:dihydroneopterin aldolase activity"/>
    <property type="evidence" value="ECO:0007669"/>
    <property type="project" value="UniProtKB-UniRule"/>
</dbReference>
<evidence type="ECO:0000256" key="5">
    <source>
        <dbReference type="ARBA" id="ARBA00023239"/>
    </source>
</evidence>
<sequence length="119" mass="13068">MDEIRIVDLEVFANHGVFPEENALGQKFIVNLVLRGDFSAACKSDVLDDSVDYGAVCHLVDATLRASTFKLIERAAQAVADAVLDRFPLVQEIDIELKKPWAPIGLPVAYASVKITRGR</sequence>
<keyword evidence="5 6" id="KW-0456">Lyase</keyword>
<evidence type="ECO:0000259" key="7">
    <source>
        <dbReference type="SMART" id="SM00905"/>
    </source>
</evidence>
<dbReference type="InterPro" id="IPR043133">
    <property type="entry name" value="GTP-CH-I_C/QueF"/>
</dbReference>
<gene>
    <name evidence="8" type="primary">folB</name>
    <name evidence="8" type="ORF">C1881_10285</name>
</gene>
<evidence type="ECO:0000256" key="1">
    <source>
        <dbReference type="ARBA" id="ARBA00001353"/>
    </source>
</evidence>
<keyword evidence="4 6" id="KW-0289">Folate biosynthesis</keyword>
<dbReference type="GO" id="GO:0046656">
    <property type="term" value="P:folic acid biosynthetic process"/>
    <property type="evidence" value="ECO:0007669"/>
    <property type="project" value="UniProtKB-UniRule"/>
</dbReference>
<dbReference type="InterPro" id="IPR006156">
    <property type="entry name" value="Dihydroneopterin_aldolase"/>
</dbReference>
<evidence type="ECO:0000256" key="3">
    <source>
        <dbReference type="ARBA" id="ARBA00005708"/>
    </source>
</evidence>
<evidence type="ECO:0000256" key="4">
    <source>
        <dbReference type="ARBA" id="ARBA00022909"/>
    </source>
</evidence>
<evidence type="ECO:0000313" key="8">
    <source>
        <dbReference type="EMBL" id="RDB54541.1"/>
    </source>
</evidence>
<evidence type="ECO:0000313" key="9">
    <source>
        <dbReference type="Proteomes" id="UP000253975"/>
    </source>
</evidence>
<proteinExistence type="inferred from homology"/>
<comment type="caution">
    <text evidence="8">The sequence shown here is derived from an EMBL/GenBank/DDBJ whole genome shotgun (WGS) entry which is preliminary data.</text>
</comment>
<dbReference type="PANTHER" id="PTHR42844:SF1">
    <property type="entry name" value="DIHYDRONEOPTERIN ALDOLASE 1-RELATED"/>
    <property type="match status" value="1"/>
</dbReference>
<organism evidence="8 9">
    <name type="scientific">Slackia isoflavoniconvertens</name>
    <dbReference type="NCBI Taxonomy" id="572010"/>
    <lineage>
        <taxon>Bacteria</taxon>
        <taxon>Bacillati</taxon>
        <taxon>Actinomycetota</taxon>
        <taxon>Coriobacteriia</taxon>
        <taxon>Eggerthellales</taxon>
        <taxon>Eggerthellaceae</taxon>
        <taxon>Slackia</taxon>
    </lineage>
</organism>
<reference evidence="8 9" key="1">
    <citation type="journal article" date="2018" name="Elife">
        <title>Discovery and characterization of a prevalent human gut bacterial enzyme sufficient for the inactivation of a family of plant toxins.</title>
        <authorList>
            <person name="Koppel N."/>
            <person name="Bisanz J.E."/>
            <person name="Pandelia M.E."/>
            <person name="Turnbaugh P.J."/>
            <person name="Balskus E.P."/>
        </authorList>
    </citation>
    <scope>NUCLEOTIDE SEQUENCE [LARGE SCALE GENOMIC DNA]</scope>
    <source>
        <strain evidence="8 9">OB21 GAM31</strain>
    </source>
</reference>
<dbReference type="AlphaFoldDB" id="A0A369L383"/>
<dbReference type="GO" id="GO:0046654">
    <property type="term" value="P:tetrahydrofolate biosynthetic process"/>
    <property type="evidence" value="ECO:0007669"/>
    <property type="project" value="UniProtKB-UniRule"/>
</dbReference>
<name>A0A369L383_9ACTN</name>
<comment type="function">
    <text evidence="6">Catalyzes the conversion of 7,8-dihydroneopterin to 6-hydroxymethyl-7,8-dihydropterin.</text>
</comment>
<dbReference type="SUPFAM" id="SSF55620">
    <property type="entry name" value="Tetrahydrobiopterin biosynthesis enzymes-like"/>
    <property type="match status" value="1"/>
</dbReference>
<accession>A0A369L383</accession>
<dbReference type="CDD" id="cd00534">
    <property type="entry name" value="DHNA_DHNTPE"/>
    <property type="match status" value="1"/>
</dbReference>
<dbReference type="NCBIfam" id="TIGR00526">
    <property type="entry name" value="folB_dom"/>
    <property type="match status" value="1"/>
</dbReference>
<dbReference type="SMART" id="SM00905">
    <property type="entry name" value="FolB"/>
    <property type="match status" value="1"/>
</dbReference>
<comment type="catalytic activity">
    <reaction evidence="1 6">
        <text>7,8-dihydroneopterin = 6-hydroxymethyl-7,8-dihydropterin + glycolaldehyde</text>
        <dbReference type="Rhea" id="RHEA:10540"/>
        <dbReference type="ChEBI" id="CHEBI:17001"/>
        <dbReference type="ChEBI" id="CHEBI:17071"/>
        <dbReference type="ChEBI" id="CHEBI:44841"/>
        <dbReference type="EC" id="4.1.2.25"/>
    </reaction>
</comment>
<dbReference type="GO" id="GO:0005737">
    <property type="term" value="C:cytoplasm"/>
    <property type="evidence" value="ECO:0007669"/>
    <property type="project" value="TreeGrafter"/>
</dbReference>
<dbReference type="UniPathway" id="UPA00077">
    <property type="reaction ID" value="UER00154"/>
</dbReference>
<evidence type="ECO:0000256" key="6">
    <source>
        <dbReference type="RuleBase" id="RU362079"/>
    </source>
</evidence>
<dbReference type="PANTHER" id="PTHR42844">
    <property type="entry name" value="DIHYDRONEOPTERIN ALDOLASE 1-RELATED"/>
    <property type="match status" value="1"/>
</dbReference>
<dbReference type="Pfam" id="PF02152">
    <property type="entry name" value="FolB"/>
    <property type="match status" value="1"/>
</dbReference>